<evidence type="ECO:0000313" key="2">
    <source>
        <dbReference type="Proteomes" id="UP000067625"/>
    </source>
</evidence>
<reference evidence="1 2" key="2">
    <citation type="journal article" date="2016" name="Int. J. Syst. Evol. Microbiol.">
        <title>Bacillus gobiensis sp. nov., isolated from a soil sample.</title>
        <authorList>
            <person name="Liu B."/>
            <person name="Liu G.H."/>
            <person name="Cetin S."/>
            <person name="Schumann P."/>
            <person name="Pan Z.Z."/>
            <person name="Chen Q.Q."/>
        </authorList>
    </citation>
    <scope>NUCLEOTIDE SEQUENCE [LARGE SCALE GENOMIC DNA]</scope>
    <source>
        <strain evidence="1 2">FJAT-4402</strain>
    </source>
</reference>
<gene>
    <name evidence="1" type="ORF">AM592_03745</name>
</gene>
<name>A0A0M3R947_9BACI</name>
<dbReference type="AlphaFoldDB" id="A0A0M3R947"/>
<accession>A0A0M3R947</accession>
<organism evidence="1 2">
    <name type="scientific">Bacillus gobiensis</name>
    <dbReference type="NCBI Taxonomy" id="1441095"/>
    <lineage>
        <taxon>Bacteria</taxon>
        <taxon>Bacillati</taxon>
        <taxon>Bacillota</taxon>
        <taxon>Bacilli</taxon>
        <taxon>Bacillales</taxon>
        <taxon>Bacillaceae</taxon>
        <taxon>Bacillus</taxon>
    </lineage>
</organism>
<proteinExistence type="predicted"/>
<reference evidence="2" key="1">
    <citation type="submission" date="2015-08" db="EMBL/GenBank/DDBJ databases">
        <title>Genome sequencing project for genomic taxonomy and phylogenomics of Bacillus-like bacteria.</title>
        <authorList>
            <person name="Liu B."/>
            <person name="Wang J."/>
            <person name="Zhu Y."/>
            <person name="Liu G."/>
            <person name="Chen Q."/>
            <person name="Chen Z."/>
            <person name="Lan J."/>
            <person name="Che J."/>
            <person name="Ge C."/>
            <person name="Shi H."/>
            <person name="Pan Z."/>
            <person name="Liu X."/>
        </authorList>
    </citation>
    <scope>NUCLEOTIDE SEQUENCE [LARGE SCALE GENOMIC DNA]</scope>
    <source>
        <strain evidence="2">FJAT-4402</strain>
    </source>
</reference>
<evidence type="ECO:0000313" key="1">
    <source>
        <dbReference type="EMBL" id="ALC80796.1"/>
    </source>
</evidence>
<keyword evidence="2" id="KW-1185">Reference proteome</keyword>
<protein>
    <submittedName>
        <fullName evidence="1">Uncharacterized protein</fullName>
    </submittedName>
</protein>
<dbReference type="Proteomes" id="UP000067625">
    <property type="component" value="Chromosome"/>
</dbReference>
<sequence length="74" mass="8929">MLEDYYGLPYVELKPIEWWAFFLLQIHKPNKIRIAFHIRNMNLLDVRVYAMNKSLNFTNSSENAIIQKMILLEK</sequence>
<dbReference type="EMBL" id="CP012600">
    <property type="protein sequence ID" value="ALC80796.1"/>
    <property type="molecule type" value="Genomic_DNA"/>
</dbReference>